<gene>
    <name evidence="1" type="ORF">ESCAB7627_2719</name>
</gene>
<dbReference type="AlphaFoldDB" id="A0ABC9NNU9"/>
<proteinExistence type="predicted"/>
<dbReference type="EMBL" id="ABKX01000005">
    <property type="protein sequence ID" value="EDS91939.1"/>
    <property type="molecule type" value="Genomic_DNA"/>
</dbReference>
<organism evidence="1 2">
    <name type="scientific">Escherichia albertii (strain TW07627)</name>
    <dbReference type="NCBI Taxonomy" id="502347"/>
    <lineage>
        <taxon>Bacteria</taxon>
        <taxon>Pseudomonadati</taxon>
        <taxon>Pseudomonadota</taxon>
        <taxon>Gammaproteobacteria</taxon>
        <taxon>Enterobacterales</taxon>
        <taxon>Enterobacteriaceae</taxon>
        <taxon>Escherichia</taxon>
    </lineage>
</organism>
<sequence length="44" mass="5382">MRFAIWRTLDNILWGTGEYRVDIMRYDNISFGYHCNNNIQENIK</sequence>
<dbReference type="Proteomes" id="UP000003042">
    <property type="component" value="Unassembled WGS sequence"/>
</dbReference>
<evidence type="ECO:0000313" key="2">
    <source>
        <dbReference type="Proteomes" id="UP000003042"/>
    </source>
</evidence>
<evidence type="ECO:0000313" key="1">
    <source>
        <dbReference type="EMBL" id="EDS91939.1"/>
    </source>
</evidence>
<accession>A0ABC9NNU9</accession>
<comment type="caution">
    <text evidence="1">The sequence shown here is derived from an EMBL/GenBank/DDBJ whole genome shotgun (WGS) entry which is preliminary data.</text>
</comment>
<reference evidence="1 2" key="1">
    <citation type="submission" date="2008-02" db="EMBL/GenBank/DDBJ databases">
        <title>Annotation of Escherichia albertii TW07627.</title>
        <authorList>
            <person name="Sutton G."/>
            <person name="Whittam T.S."/>
            <person name="Sebastian Y."/>
        </authorList>
    </citation>
    <scope>NUCLEOTIDE SEQUENCE [LARGE SCALE GENOMIC DNA]</scope>
    <source>
        <strain evidence="1 2">TW07627</strain>
    </source>
</reference>
<name>A0ABC9NNU9_ESCAT</name>
<protein>
    <submittedName>
        <fullName evidence="1">Uncharacterized protein</fullName>
    </submittedName>
</protein>